<feature type="domain" description="RPN1 N-terminal" evidence="4">
    <location>
        <begin position="16"/>
        <end position="319"/>
    </location>
</feature>
<name>A0AAD8AKM0_DIPPU</name>
<evidence type="ECO:0000259" key="4">
    <source>
        <dbReference type="Pfam" id="PF17781"/>
    </source>
</evidence>
<dbReference type="Pfam" id="PF01851">
    <property type="entry name" value="PC_rep"/>
    <property type="match status" value="1"/>
</dbReference>
<dbReference type="Pfam" id="PF17781">
    <property type="entry name" value="RPN1_RPN2_N"/>
    <property type="match status" value="1"/>
</dbReference>
<dbReference type="InterPro" id="IPR011989">
    <property type="entry name" value="ARM-like"/>
</dbReference>
<proteinExistence type="inferred from homology"/>
<reference evidence="5" key="2">
    <citation type="submission" date="2023-05" db="EMBL/GenBank/DDBJ databases">
        <authorList>
            <person name="Fouks B."/>
        </authorList>
    </citation>
    <scope>NUCLEOTIDE SEQUENCE</scope>
    <source>
        <strain evidence="5">Stay&amp;Tobe</strain>
        <tissue evidence="5">Testes</tissue>
    </source>
</reference>
<keyword evidence="2" id="KW-0677">Repeat</keyword>
<dbReference type="PANTHER" id="PTHR10943:SF1">
    <property type="entry name" value="26S PROTEASOME NON-ATPASE REGULATORY SUBUNIT 2"/>
    <property type="match status" value="1"/>
</dbReference>
<protein>
    <recommendedName>
        <fullName evidence="4">RPN1 N-terminal domain-containing protein</fullName>
    </recommendedName>
</protein>
<evidence type="ECO:0000313" key="6">
    <source>
        <dbReference type="Proteomes" id="UP001233999"/>
    </source>
</evidence>
<evidence type="ECO:0000256" key="3">
    <source>
        <dbReference type="ARBA" id="ARBA00022942"/>
    </source>
</evidence>
<feature type="non-terminal residue" evidence="5">
    <location>
        <position position="1"/>
    </location>
</feature>
<organism evidence="5 6">
    <name type="scientific">Diploptera punctata</name>
    <name type="common">Pacific beetle cockroach</name>
    <dbReference type="NCBI Taxonomy" id="6984"/>
    <lineage>
        <taxon>Eukaryota</taxon>
        <taxon>Metazoa</taxon>
        <taxon>Ecdysozoa</taxon>
        <taxon>Arthropoda</taxon>
        <taxon>Hexapoda</taxon>
        <taxon>Insecta</taxon>
        <taxon>Pterygota</taxon>
        <taxon>Neoptera</taxon>
        <taxon>Polyneoptera</taxon>
        <taxon>Dictyoptera</taxon>
        <taxon>Blattodea</taxon>
        <taxon>Blaberoidea</taxon>
        <taxon>Blaberidae</taxon>
        <taxon>Diplopterinae</taxon>
        <taxon>Diploptera</taxon>
    </lineage>
</organism>
<sequence>MSEDMSDDDRRLQEELNMLHESYEDPDEQHYMQALHSLRDLIRTSTTSMTNVPRPLKYLRCHYNTLKQFCSQMKNKIAQKFCADIVSVLAMAAGGDKDVNERECLKYCLLGTRKNVGDWGHEYVRWLEGEIVAEWTQMPEEKEAEIKAKLLPLIEDIINFNMSHNAEIQTCDLLMEIDQLSIMKRYIDANNYPRVSFGIFNCADYVEERERLNILKEVFDYYMQFKEYPRALCTAIRLNDHERIAKNCQNLLWNMRQQLSYMNGDLKIPVNLDDNAEDGEDLKQIMSNSHISDNFFSLGRELNIMEPITPDDVYKTWLEGTFQRSAFSTTNVISAKHNLASSFVNGFVNAGFGKDKLVTGEEGKNWIYRNKEHGMMSATASLGLIHLWDVSGGLCSIDRYTYSTDEYIKAGALLAVGIVNCGVRNECEPAKALLTDYVLHKSNILRSGSVLGLGLAYSGSCREDVLNLLLPALSDPKSTPEMIGLTAVACGLIAVASCDHQVSSAILQVLFDSSEEQLNNTYFRFLPLALGLCYL</sequence>
<keyword evidence="3" id="KW-0647">Proteasome</keyword>
<dbReference type="PANTHER" id="PTHR10943">
    <property type="entry name" value="26S PROTEASOME NON-ATPASE REGULATORY SUBUNIT"/>
    <property type="match status" value="1"/>
</dbReference>
<dbReference type="Proteomes" id="UP001233999">
    <property type="component" value="Unassembled WGS sequence"/>
</dbReference>
<dbReference type="InterPro" id="IPR016024">
    <property type="entry name" value="ARM-type_fold"/>
</dbReference>
<accession>A0AAD8AKM0</accession>
<evidence type="ECO:0000256" key="1">
    <source>
        <dbReference type="ARBA" id="ARBA00005460"/>
    </source>
</evidence>
<comment type="caution">
    <text evidence="5">The sequence shown here is derived from an EMBL/GenBank/DDBJ whole genome shotgun (WGS) entry which is preliminary data.</text>
</comment>
<dbReference type="Gene3D" id="1.25.10.10">
    <property type="entry name" value="Leucine-rich Repeat Variant"/>
    <property type="match status" value="1"/>
</dbReference>
<comment type="similarity">
    <text evidence="1">Belongs to the proteasome subunit S2 family.</text>
</comment>
<evidence type="ECO:0000313" key="5">
    <source>
        <dbReference type="EMBL" id="KAJ9600875.1"/>
    </source>
</evidence>
<dbReference type="GO" id="GO:0034515">
    <property type="term" value="C:proteasome storage granule"/>
    <property type="evidence" value="ECO:0007669"/>
    <property type="project" value="TreeGrafter"/>
</dbReference>
<dbReference type="AlphaFoldDB" id="A0AAD8AKM0"/>
<dbReference type="GO" id="GO:0043161">
    <property type="term" value="P:proteasome-mediated ubiquitin-dependent protein catabolic process"/>
    <property type="evidence" value="ECO:0007669"/>
    <property type="project" value="TreeGrafter"/>
</dbReference>
<dbReference type="GO" id="GO:0008540">
    <property type="term" value="C:proteasome regulatory particle, base subcomplex"/>
    <property type="evidence" value="ECO:0007669"/>
    <property type="project" value="TreeGrafter"/>
</dbReference>
<keyword evidence="6" id="KW-1185">Reference proteome</keyword>
<dbReference type="GO" id="GO:0005634">
    <property type="term" value="C:nucleus"/>
    <property type="evidence" value="ECO:0007669"/>
    <property type="project" value="TreeGrafter"/>
</dbReference>
<dbReference type="InterPro" id="IPR040892">
    <property type="entry name" value="RPN1_N"/>
</dbReference>
<dbReference type="SUPFAM" id="SSF48371">
    <property type="entry name" value="ARM repeat"/>
    <property type="match status" value="1"/>
</dbReference>
<reference evidence="5" key="1">
    <citation type="journal article" date="2023" name="IScience">
        <title>Live-bearing cockroach genome reveals convergent evolutionary mechanisms linked to viviparity in insects and beyond.</title>
        <authorList>
            <person name="Fouks B."/>
            <person name="Harrison M.C."/>
            <person name="Mikhailova A.A."/>
            <person name="Marchal E."/>
            <person name="English S."/>
            <person name="Carruthers M."/>
            <person name="Jennings E.C."/>
            <person name="Chiamaka E.L."/>
            <person name="Frigard R.A."/>
            <person name="Pippel M."/>
            <person name="Attardo G.M."/>
            <person name="Benoit J.B."/>
            <person name="Bornberg-Bauer E."/>
            <person name="Tobe S.S."/>
        </authorList>
    </citation>
    <scope>NUCLEOTIDE SEQUENCE</scope>
    <source>
        <strain evidence="5">Stay&amp;Tobe</strain>
    </source>
</reference>
<dbReference type="EMBL" id="JASPKZ010000043">
    <property type="protein sequence ID" value="KAJ9600875.1"/>
    <property type="molecule type" value="Genomic_DNA"/>
</dbReference>
<evidence type="ECO:0000256" key="2">
    <source>
        <dbReference type="ARBA" id="ARBA00022737"/>
    </source>
</evidence>
<dbReference type="InterPro" id="IPR002015">
    <property type="entry name" value="Proteasome/cyclosome_rpt"/>
</dbReference>
<gene>
    <name evidence="5" type="ORF">L9F63_000987</name>
</gene>